<feature type="domain" description="ARID" evidence="5">
    <location>
        <begin position="547"/>
        <end position="638"/>
    </location>
</feature>
<feature type="compositionally biased region" description="Pro residues" evidence="4">
    <location>
        <begin position="925"/>
        <end position="935"/>
    </location>
</feature>
<dbReference type="Pfam" id="PF12031">
    <property type="entry name" value="BAF250_C"/>
    <property type="match status" value="1"/>
</dbReference>
<dbReference type="GO" id="GO:0016514">
    <property type="term" value="C:SWI/SNF complex"/>
    <property type="evidence" value="ECO:0007669"/>
    <property type="project" value="InterPro"/>
</dbReference>
<dbReference type="GO" id="GO:0045893">
    <property type="term" value="P:positive regulation of DNA-templated transcription"/>
    <property type="evidence" value="ECO:0007669"/>
    <property type="project" value="TreeGrafter"/>
</dbReference>
<feature type="compositionally biased region" description="Low complexity" evidence="4">
    <location>
        <begin position="1072"/>
        <end position="1082"/>
    </location>
</feature>
<keyword evidence="7" id="KW-1185">Reference proteome</keyword>
<dbReference type="EMBL" id="JAVRJZ010000001">
    <property type="protein sequence ID" value="KAK2726824.1"/>
    <property type="molecule type" value="Genomic_DNA"/>
</dbReference>
<dbReference type="GO" id="GO:0006338">
    <property type="term" value="P:chromatin remodeling"/>
    <property type="evidence" value="ECO:0007669"/>
    <property type="project" value="InterPro"/>
</dbReference>
<evidence type="ECO:0000256" key="1">
    <source>
        <dbReference type="ARBA" id="ARBA00004123"/>
    </source>
</evidence>
<gene>
    <name evidence="6" type="ORF">QYM36_007610</name>
</gene>
<comment type="subcellular location">
    <subcellularLocation>
        <location evidence="1">Nucleus</location>
    </subcellularLocation>
</comment>
<dbReference type="Pfam" id="PF01388">
    <property type="entry name" value="ARID"/>
    <property type="match status" value="1"/>
</dbReference>
<feature type="compositionally biased region" description="Polar residues" evidence="4">
    <location>
        <begin position="873"/>
        <end position="883"/>
    </location>
</feature>
<evidence type="ECO:0000256" key="2">
    <source>
        <dbReference type="ARBA" id="ARBA00022553"/>
    </source>
</evidence>
<feature type="compositionally biased region" description="Low complexity" evidence="4">
    <location>
        <begin position="127"/>
        <end position="142"/>
    </location>
</feature>
<feature type="compositionally biased region" description="Polar residues" evidence="4">
    <location>
        <begin position="1110"/>
        <end position="1135"/>
    </location>
</feature>
<evidence type="ECO:0000313" key="6">
    <source>
        <dbReference type="EMBL" id="KAK2726824.1"/>
    </source>
</evidence>
<feature type="compositionally biased region" description="Low complexity" evidence="4">
    <location>
        <begin position="1042"/>
        <end position="1054"/>
    </location>
</feature>
<dbReference type="SMART" id="SM00501">
    <property type="entry name" value="BRIGHT"/>
    <property type="match status" value="1"/>
</dbReference>
<dbReference type="CDD" id="cd16865">
    <property type="entry name" value="ARID_ARID1A-like"/>
    <property type="match status" value="1"/>
</dbReference>
<evidence type="ECO:0000256" key="3">
    <source>
        <dbReference type="ARBA" id="ARBA00023242"/>
    </source>
</evidence>
<feature type="compositionally biased region" description="Low complexity" evidence="4">
    <location>
        <begin position="480"/>
        <end position="494"/>
    </location>
</feature>
<keyword evidence="2" id="KW-0597">Phosphoprotein</keyword>
<evidence type="ECO:0000313" key="7">
    <source>
        <dbReference type="Proteomes" id="UP001187531"/>
    </source>
</evidence>
<feature type="compositionally biased region" description="Polar residues" evidence="4">
    <location>
        <begin position="820"/>
        <end position="838"/>
    </location>
</feature>
<feature type="compositionally biased region" description="Low complexity" evidence="4">
    <location>
        <begin position="194"/>
        <end position="208"/>
    </location>
</feature>
<dbReference type="GO" id="GO:0071565">
    <property type="term" value="C:nBAF complex"/>
    <property type="evidence" value="ECO:0007669"/>
    <property type="project" value="TreeGrafter"/>
</dbReference>
<feature type="compositionally biased region" description="Polar residues" evidence="4">
    <location>
        <begin position="381"/>
        <end position="391"/>
    </location>
</feature>
<dbReference type="GO" id="GO:0006357">
    <property type="term" value="P:regulation of transcription by RNA polymerase II"/>
    <property type="evidence" value="ECO:0007669"/>
    <property type="project" value="TreeGrafter"/>
</dbReference>
<feature type="region of interest" description="Disordered" evidence="4">
    <location>
        <begin position="1148"/>
        <end position="1169"/>
    </location>
</feature>
<feature type="compositionally biased region" description="Pro residues" evidence="4">
    <location>
        <begin position="769"/>
        <end position="786"/>
    </location>
</feature>
<dbReference type="GO" id="GO:0003677">
    <property type="term" value="F:DNA binding"/>
    <property type="evidence" value="ECO:0007669"/>
    <property type="project" value="InterPro"/>
</dbReference>
<feature type="compositionally biased region" description="Low complexity" evidence="4">
    <location>
        <begin position="905"/>
        <end position="919"/>
    </location>
</feature>
<feature type="compositionally biased region" description="Pro residues" evidence="4">
    <location>
        <begin position="26"/>
        <end position="36"/>
    </location>
</feature>
<feature type="compositionally biased region" description="Polar residues" evidence="4">
    <location>
        <begin position="502"/>
        <end position="512"/>
    </location>
</feature>
<dbReference type="Proteomes" id="UP001187531">
    <property type="component" value="Unassembled WGS sequence"/>
</dbReference>
<dbReference type="SUPFAM" id="SSF46774">
    <property type="entry name" value="ARID-like"/>
    <property type="match status" value="1"/>
</dbReference>
<evidence type="ECO:0000259" key="5">
    <source>
        <dbReference type="PROSITE" id="PS51011"/>
    </source>
</evidence>
<name>A0AA88LH76_ARTSF</name>
<protein>
    <recommendedName>
        <fullName evidence="5">ARID domain-containing protein</fullName>
    </recommendedName>
</protein>
<feature type="compositionally biased region" description="Pro residues" evidence="4">
    <location>
        <begin position="46"/>
        <end position="61"/>
    </location>
</feature>
<dbReference type="SMART" id="SM01014">
    <property type="entry name" value="ARID"/>
    <property type="match status" value="1"/>
</dbReference>
<dbReference type="GO" id="GO:0005654">
    <property type="term" value="C:nucleoplasm"/>
    <property type="evidence" value="ECO:0007669"/>
    <property type="project" value="TreeGrafter"/>
</dbReference>
<feature type="compositionally biased region" description="Pro residues" evidence="4">
    <location>
        <begin position="182"/>
        <end position="193"/>
    </location>
</feature>
<evidence type="ECO:0000256" key="4">
    <source>
        <dbReference type="SAM" id="MobiDB-lite"/>
    </source>
</evidence>
<dbReference type="PANTHER" id="PTHR12656">
    <property type="entry name" value="BRG-1 ASSOCIATED FACTOR 250 BAF250"/>
    <property type="match status" value="1"/>
</dbReference>
<dbReference type="PANTHER" id="PTHR12656:SF5">
    <property type="entry name" value="TRITHORAX GROUP PROTEIN OSA"/>
    <property type="match status" value="1"/>
</dbReference>
<organism evidence="6 7">
    <name type="scientific">Artemia franciscana</name>
    <name type="common">Brine shrimp</name>
    <name type="synonym">Artemia sanfranciscana</name>
    <dbReference type="NCBI Taxonomy" id="6661"/>
    <lineage>
        <taxon>Eukaryota</taxon>
        <taxon>Metazoa</taxon>
        <taxon>Ecdysozoa</taxon>
        <taxon>Arthropoda</taxon>
        <taxon>Crustacea</taxon>
        <taxon>Branchiopoda</taxon>
        <taxon>Anostraca</taxon>
        <taxon>Artemiidae</taxon>
        <taxon>Artemia</taxon>
    </lineage>
</organism>
<feature type="compositionally biased region" description="Low complexity" evidence="4">
    <location>
        <begin position="708"/>
        <end position="717"/>
    </location>
</feature>
<keyword evidence="3" id="KW-0539">Nucleus</keyword>
<proteinExistence type="predicted"/>
<feature type="compositionally biased region" description="Low complexity" evidence="4">
    <location>
        <begin position="974"/>
        <end position="997"/>
    </location>
</feature>
<feature type="compositionally biased region" description="Polar residues" evidence="4">
    <location>
        <begin position="143"/>
        <end position="171"/>
    </location>
</feature>
<feature type="compositionally biased region" description="Pro residues" evidence="4">
    <location>
        <begin position="271"/>
        <end position="280"/>
    </location>
</feature>
<feature type="compositionally biased region" description="Polar residues" evidence="4">
    <location>
        <begin position="230"/>
        <end position="243"/>
    </location>
</feature>
<dbReference type="GO" id="GO:0035060">
    <property type="term" value="C:brahma complex"/>
    <property type="evidence" value="ECO:0007669"/>
    <property type="project" value="InterPro"/>
</dbReference>
<feature type="compositionally biased region" description="Polar residues" evidence="4">
    <location>
        <begin position="344"/>
        <end position="370"/>
    </location>
</feature>
<accession>A0AA88LH76</accession>
<dbReference type="InterPro" id="IPR036431">
    <property type="entry name" value="ARID_dom_sf"/>
</dbReference>
<feature type="compositionally biased region" description="Polar residues" evidence="4">
    <location>
        <begin position="444"/>
        <end position="457"/>
    </location>
</feature>
<dbReference type="Gene3D" id="1.10.150.60">
    <property type="entry name" value="ARID DNA-binding domain"/>
    <property type="match status" value="1"/>
</dbReference>
<feature type="compositionally biased region" description="Pro residues" evidence="4">
    <location>
        <begin position="693"/>
        <end position="707"/>
    </location>
</feature>
<dbReference type="InterPro" id="IPR001606">
    <property type="entry name" value="ARID_dom"/>
</dbReference>
<sequence length="1855" mass="200881">MESSGVNGVRGPEVNHQGYPYQGYPQPYPTKQPPCDPGIRTGIPHNPFPPHLRPGGPPGPSGPSGHHGQWGLPPRVPSPYGSQTNSQHPAYNFRPTAPQQVQNNLRPGFHEQFQQYRYPAAHNNNAPSPISSPGPQQQPSTQNMENNHQHSQPPNGTASSASSNEQQHPPETQSPGPAHPQSAPPPAKRPSPSPTGSSGSASSQPMSPAIGNVGALQPRPPSRQDAPPQHGQQPNIVPLSQGSYGQGPMPPPHLGSYPPGKAMPGYHPHPQHYPPGPPQGPAGSYPPQRPQMGGQYPGYSPQQSGMPGPPVSQPYGASGPPRPGGPGQYGQYSTVNYAHPGGQYPQQWVKQQGLGQPPMQQSQVSVRTPSPAQPVQYLRHQLQQKVGYSNQPHSGNPPLTPPHPGYPTSGGNLLSPTPQHPPSPGPNASQITVTGPDGAGIDEASQQSTLSNASQASGEDGPPTPRSRQANTTPLGFPGSHPATPSSGTAPSPGMVHDDFNDANSPGQGWGRSNVSPVFNIQQADAPKFKRGALTEGIQKLYEFDDHPDRRPFVDQLLRFMEDEGHPITSCPSISKNPLDLFKLYIMVRERGGFIEVTKNKTWKDIAGQLGIGASSSAAYTLRKHYTRNLLRWECRFDRGGIDPNPIISQYETTSHKKKKNAEQAAAAAAATAAAVAPHDGYGGHPMGHPGPHSGPPGQHPGHPPSSHPGYPMYSHPGAPPVGEYHGHPPVPHGAHHPPVRGQAPVIGDNMSASNPFDDMPTGGSVQPYPRPPGPSVPPSNFPPNFGPGGHPARPPHPQGFGAPGQYPPYGAEQQYKAPPSTSAPVSQEFPPTNAQSQYPPPPTTYTLPTRTLYPPYGASAPPSATPEPATSNQTVSQPSQIDPSGFRYPTPAQGVLPQYQQGTASANPAPSASPGLAPTRAMSPAPPTPGPSPGPVQTSHTPIPPVQVAHSPSEANGPSAEAFQRGNLRQLLSAPNSNQPQHQSQQSLSFSSQSLADRLQGYPHAGSPKPVSQQPRPPLAPMQSIVPPGPGGIQPSPVPQQPFQQFNQQPRPQSMGWRPSLQGQPASGSAPQFPQGGQSLPSQPPQGPPHWAAHQRPANQGPPGPPWEQQFQPRPTVSAVSNQQGQPPAWAMQSSVRALGPQRLMRPELSGKGQFPVNQQGSAPRGPSNALPMVPQLGRREIVFPSDSVEATQPNVTKKRKLIKQDVAPVESWRLMMALKSGLLAETTWALDVLNVLLHDDHSIVFFGLGNMPGLLDILLDYTRVYLHKVFGLFEDLEPFQKKKVVNDAEWWKPVTERSAENIDLGEITPADVSGDKFHILNGTPHLSKPLEFEKPLNSLLVSNRKRNWDIFDGSAFSIEELRTVMTHVDHEQSFSKLVRVTADVKKTSEPAVMVKQEHEENVLLDDVKILPKKGKNNVKKGKSLEDILARIKKEPIADTLTLMIPEKSTEKIDLVNGVDVDIKIEPKEVLKHEILETEFEITTEVGSKIKIRDETGHFKRKVQVLEDECHTRDEPCLNIQNESQEALGKRCATILNILRSLTFVPGNEREFANHSGILKLIGRLLLLNHEHNPKSRVQRHYEEENEIQEQSTTLGKNEEWWSEVLSHCREAALVMLANISGHLDLNQFDEEVSRPLVDGLLHWATCNSAEAQDPFPWISVNSSSLLSPQRLALESMCKLCVCEFNPDIIMSTPPLERIELLCGRLSRWLCRSEDQVRRELALNLIFYFSSASEGVAWLIASQSGTFQQLLSFIEQAENNAMTIASQHGINALRDNPDSMGTSLDMLRRAASSVMNLAKHELARPLLARHEVRLVNLVMSQILDQGVASLLSQALFICSNVHHESGRDEPGQFS</sequence>
<feature type="region of interest" description="Disordered" evidence="4">
    <location>
        <begin position="653"/>
        <end position="1135"/>
    </location>
</feature>
<dbReference type="PROSITE" id="PS51011">
    <property type="entry name" value="ARID"/>
    <property type="match status" value="1"/>
</dbReference>
<dbReference type="InterPro" id="IPR033388">
    <property type="entry name" value="BAF250_C"/>
</dbReference>
<reference evidence="6" key="1">
    <citation type="submission" date="2023-07" db="EMBL/GenBank/DDBJ databases">
        <title>Chromosome-level genome assembly of Artemia franciscana.</title>
        <authorList>
            <person name="Jo E."/>
        </authorList>
    </citation>
    <scope>NUCLEOTIDE SEQUENCE</scope>
    <source>
        <tissue evidence="6">Whole body</tissue>
    </source>
</reference>
<feature type="compositionally biased region" description="Polar residues" evidence="4">
    <location>
        <begin position="80"/>
        <end position="89"/>
    </location>
</feature>
<dbReference type="GO" id="GO:0031491">
    <property type="term" value="F:nucleosome binding"/>
    <property type="evidence" value="ECO:0007669"/>
    <property type="project" value="TreeGrafter"/>
</dbReference>
<feature type="region of interest" description="Disordered" evidence="4">
    <location>
        <begin position="1"/>
        <end position="512"/>
    </location>
</feature>
<feature type="compositionally biased region" description="Low complexity" evidence="4">
    <location>
        <begin position="663"/>
        <end position="680"/>
    </location>
</feature>
<dbReference type="InterPro" id="IPR021906">
    <property type="entry name" value="BAF250/Osa"/>
</dbReference>
<comment type="caution">
    <text evidence="6">The sequence shown here is derived from an EMBL/GenBank/DDBJ whole genome shotgun (WGS) entry which is preliminary data.</text>
</comment>
<feature type="compositionally biased region" description="Low complexity" evidence="4">
    <location>
        <begin position="845"/>
        <end position="872"/>
    </location>
</feature>
<feature type="compositionally biased region" description="Polar residues" evidence="4">
    <location>
        <begin position="1062"/>
        <end position="1071"/>
    </location>
</feature>